<dbReference type="AlphaFoldDB" id="A0A1B9IFY0"/>
<reference evidence="2" key="2">
    <citation type="submission" date="2013-12" db="EMBL/GenBank/DDBJ databases">
        <title>Evolution of pathogenesis and genome organization in the Tremellales.</title>
        <authorList>
            <person name="Cuomo C."/>
            <person name="Litvintseva A."/>
            <person name="Heitman J."/>
            <person name="Chen Y."/>
            <person name="Sun S."/>
            <person name="Springer D."/>
            <person name="Dromer F."/>
            <person name="Young S."/>
            <person name="Zeng Q."/>
            <person name="Chapman S."/>
            <person name="Gujja S."/>
            <person name="Saif S."/>
            <person name="Birren B."/>
        </authorList>
    </citation>
    <scope>NUCLEOTIDE SEQUENCE [LARGE SCALE GENOMIC DNA]</scope>
    <source>
        <strain evidence="2">CBS 10435</strain>
    </source>
</reference>
<keyword evidence="2" id="KW-1185">Reference proteome</keyword>
<evidence type="ECO:0000313" key="2">
    <source>
        <dbReference type="Proteomes" id="UP000092583"/>
    </source>
</evidence>
<dbReference type="Proteomes" id="UP000092583">
    <property type="component" value="Unassembled WGS sequence"/>
</dbReference>
<gene>
    <name evidence="1" type="ORF">L486_08023</name>
</gene>
<proteinExistence type="predicted"/>
<name>A0A1B9IFY0_9TREE</name>
<evidence type="ECO:0000313" key="1">
    <source>
        <dbReference type="EMBL" id="OCF54475.1"/>
    </source>
</evidence>
<sequence length="299" mass="35059">MTKTVSEYKYEQTTSLQGSDVRSTFTSTPSSSVSSMGPKFGLAVAGKIEVEYLPDPDEFPGVKFILDTLNPPRLVNRHSHGLNPSPICRGRLRYFERDERHKWWFTRWFHPAPHWLTFFWYRSTAGTRVSCTREELCFAWVKALNGARYHQLLYSHSQQIADRVIKARYESTIENLAVVAKKWLSLFREIDWAMGILYNIQLHRTIPLFWRYHPEEHDYDISKLSKWKHRLTCLSTAEDLTECFIYCVRETIRLDKKGYDHESRQLATAIGFPGHKICKVPGIPDEMRYDDDNSLTGNW</sequence>
<reference evidence="1 2" key="1">
    <citation type="submission" date="2013-07" db="EMBL/GenBank/DDBJ databases">
        <title>The Genome Sequence of Kwoniella mangroviensis CBS10435.</title>
        <authorList>
            <consortium name="The Broad Institute Genome Sequencing Platform"/>
            <person name="Cuomo C."/>
            <person name="Litvintseva A."/>
            <person name="Chen Y."/>
            <person name="Heitman J."/>
            <person name="Sun S."/>
            <person name="Springer D."/>
            <person name="Dromer F."/>
            <person name="Young S.K."/>
            <person name="Zeng Q."/>
            <person name="Gargeya S."/>
            <person name="Fitzgerald M."/>
            <person name="Abouelleil A."/>
            <person name="Alvarado L."/>
            <person name="Berlin A.M."/>
            <person name="Chapman S.B."/>
            <person name="Dewar J."/>
            <person name="Goldberg J."/>
            <person name="Griggs A."/>
            <person name="Gujja S."/>
            <person name="Hansen M."/>
            <person name="Howarth C."/>
            <person name="Imamovic A."/>
            <person name="Larimer J."/>
            <person name="McCowan C."/>
            <person name="Murphy C."/>
            <person name="Pearson M."/>
            <person name="Priest M."/>
            <person name="Roberts A."/>
            <person name="Saif S."/>
            <person name="Shea T."/>
            <person name="Sykes S."/>
            <person name="Wortman J."/>
            <person name="Nusbaum C."/>
            <person name="Birren B."/>
        </authorList>
    </citation>
    <scope>NUCLEOTIDE SEQUENCE [LARGE SCALE GENOMIC DNA]</scope>
    <source>
        <strain evidence="1 2">CBS 10435</strain>
    </source>
</reference>
<organism evidence="1 2">
    <name type="scientific">Kwoniella mangroviensis CBS 10435</name>
    <dbReference type="NCBI Taxonomy" id="1331196"/>
    <lineage>
        <taxon>Eukaryota</taxon>
        <taxon>Fungi</taxon>
        <taxon>Dikarya</taxon>
        <taxon>Basidiomycota</taxon>
        <taxon>Agaricomycotina</taxon>
        <taxon>Tremellomycetes</taxon>
        <taxon>Tremellales</taxon>
        <taxon>Cryptococcaceae</taxon>
        <taxon>Kwoniella</taxon>
    </lineage>
</organism>
<accession>A0A1B9IFY0</accession>
<dbReference type="EMBL" id="KI669470">
    <property type="protein sequence ID" value="OCF54475.1"/>
    <property type="molecule type" value="Genomic_DNA"/>
</dbReference>
<dbReference type="OrthoDB" id="10637298at2759"/>
<protein>
    <submittedName>
        <fullName evidence="1">Uncharacterized protein</fullName>
    </submittedName>
</protein>